<proteinExistence type="predicted"/>
<gene>
    <name evidence="1" type="ORF">LCGC14_2068180</name>
</gene>
<organism evidence="1">
    <name type="scientific">marine sediment metagenome</name>
    <dbReference type="NCBI Taxonomy" id="412755"/>
    <lineage>
        <taxon>unclassified sequences</taxon>
        <taxon>metagenomes</taxon>
        <taxon>ecological metagenomes</taxon>
    </lineage>
</organism>
<reference evidence="1" key="1">
    <citation type="journal article" date="2015" name="Nature">
        <title>Complex archaea that bridge the gap between prokaryotes and eukaryotes.</title>
        <authorList>
            <person name="Spang A."/>
            <person name="Saw J.H."/>
            <person name="Jorgensen S.L."/>
            <person name="Zaremba-Niedzwiedzka K."/>
            <person name="Martijn J."/>
            <person name="Lind A.E."/>
            <person name="van Eijk R."/>
            <person name="Schleper C."/>
            <person name="Guy L."/>
            <person name="Ettema T.J."/>
        </authorList>
    </citation>
    <scope>NUCLEOTIDE SEQUENCE</scope>
</reference>
<accession>A0A0F9EJ38</accession>
<sequence length="70" mass="7136">MTVLASGLLGHLLGMAFVPRLVGVAVDSEEAALSAANSRSALEWLGRGAFGIEATAPAVATSPNLQSDWL</sequence>
<name>A0A0F9EJ38_9ZZZZ</name>
<dbReference type="EMBL" id="LAZR01024754">
    <property type="protein sequence ID" value="KKL74113.1"/>
    <property type="molecule type" value="Genomic_DNA"/>
</dbReference>
<protein>
    <submittedName>
        <fullName evidence="1">Uncharacterized protein</fullName>
    </submittedName>
</protein>
<evidence type="ECO:0000313" key="1">
    <source>
        <dbReference type="EMBL" id="KKL74113.1"/>
    </source>
</evidence>
<comment type="caution">
    <text evidence="1">The sequence shown here is derived from an EMBL/GenBank/DDBJ whole genome shotgun (WGS) entry which is preliminary data.</text>
</comment>
<dbReference type="AlphaFoldDB" id="A0A0F9EJ38"/>